<evidence type="ECO:0000313" key="2">
    <source>
        <dbReference type="EMBL" id="GIZ53914.1"/>
    </source>
</evidence>
<dbReference type="InterPro" id="IPR001357">
    <property type="entry name" value="BRCT_dom"/>
</dbReference>
<proteinExistence type="predicted"/>
<reference evidence="2 3" key="1">
    <citation type="journal article" date="2022" name="Int. J. Syst. Evol. Microbiol.">
        <title>Noviherbaspirillum aridicola sp. nov., isolated from an arid soil in Pakistan.</title>
        <authorList>
            <person name="Khan I.U."/>
            <person name="Saqib M."/>
            <person name="Amin A."/>
            <person name="Hussain F."/>
            <person name="Li L."/>
            <person name="Liu Y.H."/>
            <person name="Fang B.Z."/>
            <person name="Ahmed I."/>
            <person name="Li W.J."/>
        </authorList>
    </citation>
    <scope>NUCLEOTIDE SEQUENCE [LARGE SCALE GENOMIC DNA]</scope>
    <source>
        <strain evidence="2 3">NCCP-691</strain>
    </source>
</reference>
<dbReference type="Gene3D" id="3.40.50.10190">
    <property type="entry name" value="BRCT domain"/>
    <property type="match status" value="1"/>
</dbReference>
<evidence type="ECO:0000259" key="1">
    <source>
        <dbReference type="PROSITE" id="PS50172"/>
    </source>
</evidence>
<organism evidence="2 3">
    <name type="scientific">Noviherbaspirillum aridicola</name>
    <dbReference type="NCBI Taxonomy" id="2849687"/>
    <lineage>
        <taxon>Bacteria</taxon>
        <taxon>Pseudomonadati</taxon>
        <taxon>Pseudomonadota</taxon>
        <taxon>Betaproteobacteria</taxon>
        <taxon>Burkholderiales</taxon>
        <taxon>Oxalobacteraceae</taxon>
        <taxon>Noviherbaspirillum</taxon>
    </lineage>
</organism>
<dbReference type="InterPro" id="IPR036420">
    <property type="entry name" value="BRCT_dom_sf"/>
</dbReference>
<comment type="caution">
    <text evidence="2">The sequence shown here is derived from an EMBL/GenBank/DDBJ whole genome shotgun (WGS) entry which is preliminary data.</text>
</comment>
<dbReference type="Pfam" id="PF00533">
    <property type="entry name" value="BRCT"/>
    <property type="match status" value="1"/>
</dbReference>
<name>A0ABQ4QB64_9BURK</name>
<dbReference type="SUPFAM" id="SSF52113">
    <property type="entry name" value="BRCT domain"/>
    <property type="match status" value="1"/>
</dbReference>
<evidence type="ECO:0000313" key="3">
    <source>
        <dbReference type="Proteomes" id="UP000887222"/>
    </source>
</evidence>
<dbReference type="EMBL" id="BPMK01000022">
    <property type="protein sequence ID" value="GIZ53914.1"/>
    <property type="molecule type" value="Genomic_DNA"/>
</dbReference>
<dbReference type="RefSeq" id="WP_220810325.1">
    <property type="nucleotide sequence ID" value="NZ_BPMK01000022.1"/>
</dbReference>
<sequence>MQKDLPSYFHFTGKARLEKSINSLLGIVEGISADARISVTEVGFLRAWVGEHLEVAGKHPFNELVPVVIRALEDGVLTEDEQQDIVWLCESLRSTQFFDLVTADMQRLHALVGAIAADGEVTEDELRGLSAWLANHGHLKTCWPYDEIDSLVTKVLADGRIDEQEHRLIQGFFTEFVALYDDRAITSPLVSEDALLTGLCAVCPEISFANSTFCFTGESSKYSRSELSGFVQGLGGVVVSGVSGKVNYLVIGADGNPCWAYACYGRKVEKAVELRKQGKRIVLVHEHDFHDAVVDARTGSDGSY</sequence>
<dbReference type="InterPro" id="IPR029024">
    <property type="entry name" value="TerB-like"/>
</dbReference>
<dbReference type="PROSITE" id="PS50172">
    <property type="entry name" value="BRCT"/>
    <property type="match status" value="1"/>
</dbReference>
<dbReference type="Proteomes" id="UP000887222">
    <property type="component" value="Unassembled WGS sequence"/>
</dbReference>
<keyword evidence="3" id="KW-1185">Reference proteome</keyword>
<feature type="domain" description="BRCT" evidence="1">
    <location>
        <begin position="208"/>
        <end position="304"/>
    </location>
</feature>
<protein>
    <recommendedName>
        <fullName evidence="1">BRCT domain-containing protein</fullName>
    </recommendedName>
</protein>
<accession>A0ABQ4QB64</accession>
<dbReference type="SUPFAM" id="SSF158682">
    <property type="entry name" value="TerB-like"/>
    <property type="match status" value="1"/>
</dbReference>
<gene>
    <name evidence="2" type="ORF">NCCP691_39280</name>
</gene>